<dbReference type="EMBL" id="LAZR01009163">
    <property type="protein sequence ID" value="KKM74293.1"/>
    <property type="molecule type" value="Genomic_DNA"/>
</dbReference>
<accession>A0A0F9JX71</accession>
<protein>
    <recommendedName>
        <fullName evidence="2">Roadblock/LAMTOR2 domain-containing protein</fullName>
    </recommendedName>
</protein>
<evidence type="ECO:0000313" key="1">
    <source>
        <dbReference type="EMBL" id="KKM74293.1"/>
    </source>
</evidence>
<dbReference type="AlphaFoldDB" id="A0A0F9JX71"/>
<sequence length="139" mass="16366">MSAMSKILLELFPKSHLIEKTVEEFAKKLRCEGLMIVDDNTLIIGSYFENETSKILLNKSIGYFLNLNDSFLEIGLGERDDQILAYKLRKYFLFKRVIFQKNTLPFYVFMLKGSNPIDLYFMKKEFIIFIEILSDILKI</sequence>
<reference evidence="1" key="1">
    <citation type="journal article" date="2015" name="Nature">
        <title>Complex archaea that bridge the gap between prokaryotes and eukaryotes.</title>
        <authorList>
            <person name="Spang A."/>
            <person name="Saw J.H."/>
            <person name="Jorgensen S.L."/>
            <person name="Zaremba-Niedzwiedzka K."/>
            <person name="Martijn J."/>
            <person name="Lind A.E."/>
            <person name="van Eijk R."/>
            <person name="Schleper C."/>
            <person name="Guy L."/>
            <person name="Ettema T.J."/>
        </authorList>
    </citation>
    <scope>NUCLEOTIDE SEQUENCE</scope>
</reference>
<proteinExistence type="predicted"/>
<evidence type="ECO:0008006" key="2">
    <source>
        <dbReference type="Google" id="ProtNLM"/>
    </source>
</evidence>
<gene>
    <name evidence="1" type="ORF">LCGC14_1401760</name>
</gene>
<name>A0A0F9JX71_9ZZZZ</name>
<comment type="caution">
    <text evidence="1">The sequence shown here is derived from an EMBL/GenBank/DDBJ whole genome shotgun (WGS) entry which is preliminary data.</text>
</comment>
<organism evidence="1">
    <name type="scientific">marine sediment metagenome</name>
    <dbReference type="NCBI Taxonomy" id="412755"/>
    <lineage>
        <taxon>unclassified sequences</taxon>
        <taxon>metagenomes</taxon>
        <taxon>ecological metagenomes</taxon>
    </lineage>
</organism>